<dbReference type="Proteomes" id="UP000472260">
    <property type="component" value="Unassembled WGS sequence"/>
</dbReference>
<dbReference type="Ensembl" id="ENSSANT00000058958.1">
    <property type="protein sequence ID" value="ENSSANP00000055404.1"/>
    <property type="gene ID" value="ENSSANG00000027745.1"/>
</dbReference>
<evidence type="ECO:0000313" key="5">
    <source>
        <dbReference type="Proteomes" id="UP000472260"/>
    </source>
</evidence>
<reference evidence="4" key="1">
    <citation type="submission" date="2025-08" db="UniProtKB">
        <authorList>
            <consortium name="Ensembl"/>
        </authorList>
    </citation>
    <scope>IDENTIFICATION</scope>
</reference>
<dbReference type="PANTHER" id="PTHR12394:SF11">
    <property type="entry name" value="FASCICULATION AND ELONGATION PROTEIN ZETA-2"/>
    <property type="match status" value="1"/>
</dbReference>
<evidence type="ECO:0000256" key="1">
    <source>
        <dbReference type="ARBA" id="ARBA00006788"/>
    </source>
</evidence>
<dbReference type="AlphaFoldDB" id="A0A671PH15"/>
<dbReference type="PANTHER" id="PTHR12394">
    <property type="entry name" value="ZYGIN"/>
    <property type="match status" value="1"/>
</dbReference>
<reference evidence="4" key="2">
    <citation type="submission" date="2025-09" db="UniProtKB">
        <authorList>
            <consortium name="Ensembl"/>
        </authorList>
    </citation>
    <scope>IDENTIFICATION</scope>
</reference>
<sequence length="130" mass="15328">MESELSLISQKTQRSHSRVRLMSALELNDELEDVETAIRRYSEELIQQLAFRDELEFEKEVKNSFIAVLIDVQNRLKVHREMLKKKRKMSGSERLPSSCVTTVILYERKDGPRSLQDLQIFTKSECFYLT</sequence>
<evidence type="ECO:0000256" key="3">
    <source>
        <dbReference type="ARBA" id="ARBA00023054"/>
    </source>
</evidence>
<evidence type="ECO:0000256" key="2">
    <source>
        <dbReference type="ARBA" id="ARBA00022553"/>
    </source>
</evidence>
<dbReference type="GO" id="GO:0030424">
    <property type="term" value="C:axon"/>
    <property type="evidence" value="ECO:0007669"/>
    <property type="project" value="TreeGrafter"/>
</dbReference>
<proteinExistence type="inferred from homology"/>
<protein>
    <submittedName>
        <fullName evidence="4">Si:dkey-288i20.2</fullName>
    </submittedName>
</protein>
<name>A0A671PH15_9TELE</name>
<dbReference type="Pfam" id="PF07763">
    <property type="entry name" value="FEZ"/>
    <property type="match status" value="1"/>
</dbReference>
<evidence type="ECO:0000313" key="4">
    <source>
        <dbReference type="Ensembl" id="ENSSANP00000055404.1"/>
    </source>
</evidence>
<accession>A0A671PH15</accession>
<keyword evidence="3" id="KW-0175">Coiled coil</keyword>
<keyword evidence="5" id="KW-1185">Reference proteome</keyword>
<organism evidence="4 5">
    <name type="scientific">Sinocyclocheilus anshuiensis</name>
    <dbReference type="NCBI Taxonomy" id="1608454"/>
    <lineage>
        <taxon>Eukaryota</taxon>
        <taxon>Metazoa</taxon>
        <taxon>Chordata</taxon>
        <taxon>Craniata</taxon>
        <taxon>Vertebrata</taxon>
        <taxon>Euteleostomi</taxon>
        <taxon>Actinopterygii</taxon>
        <taxon>Neopterygii</taxon>
        <taxon>Teleostei</taxon>
        <taxon>Ostariophysi</taxon>
        <taxon>Cypriniformes</taxon>
        <taxon>Cyprinidae</taxon>
        <taxon>Cyprininae</taxon>
        <taxon>Sinocyclocheilus</taxon>
    </lineage>
</organism>
<comment type="similarity">
    <text evidence="1">Belongs to the zygin family.</text>
</comment>
<dbReference type="InterPro" id="IPR011680">
    <property type="entry name" value="FEZ"/>
</dbReference>
<keyword evidence="2" id="KW-0597">Phosphoprotein</keyword>
<dbReference type="GO" id="GO:0005737">
    <property type="term" value="C:cytoplasm"/>
    <property type="evidence" value="ECO:0007669"/>
    <property type="project" value="TreeGrafter"/>
</dbReference>